<keyword evidence="3" id="KW-1185">Reference proteome</keyword>
<keyword evidence="1" id="KW-0472">Membrane</keyword>
<keyword evidence="1" id="KW-1133">Transmembrane helix</keyword>
<sequence length="456" mass="50518">MVLLNAGQVSVAISSAIVFFFTSILFLSGYILQQQTVHSLQVAIKPRLPAEPIPSLAPLDPAVKYGRKPGSGADNTLQQRLSSSRAKTDWTRLAHVQVVKDQSELCSAIMLFAELHSLKSPARRVLLFPSSWAGAAASEVKDQYSYTTKRLLRKAARLYSVRLSPMATVIKDADVASASSYSLTSVFALKEYDRVMYLSPNGLLFDSTPLDALLAYSTPRSLATLPARGSRNQIPLELLVMSPSSEELRRISAMQAKSTMLDDSLLRKAFPTGTSLDIPEATAQEILAYTSDLRSVGEDFNSTVFLEKTAYVVIQDEELPGPRYDVSYNEKIRIRPKDIEARKTWEGMYEMFRQRRMEVCGLDLDTWVRPQKPKATEKENKGQIVREEMSEVVNTRTTGTVIPTTKILANNGNNKVSPQGMNVTDSKPSPARVVEQSAAHMVYSSRSKPTQMVVQG</sequence>
<dbReference type="AlphaFoldDB" id="A0A9P4S312"/>
<reference evidence="2" key="1">
    <citation type="journal article" date="2020" name="Stud. Mycol.">
        <title>101 Dothideomycetes genomes: a test case for predicting lifestyles and emergence of pathogens.</title>
        <authorList>
            <person name="Haridas S."/>
            <person name="Albert R."/>
            <person name="Binder M."/>
            <person name="Bloem J."/>
            <person name="Labutti K."/>
            <person name="Salamov A."/>
            <person name="Andreopoulos B."/>
            <person name="Baker S."/>
            <person name="Barry K."/>
            <person name="Bills G."/>
            <person name="Bluhm B."/>
            <person name="Cannon C."/>
            <person name="Castanera R."/>
            <person name="Culley D."/>
            <person name="Daum C."/>
            <person name="Ezra D."/>
            <person name="Gonzalez J."/>
            <person name="Henrissat B."/>
            <person name="Kuo A."/>
            <person name="Liang C."/>
            <person name="Lipzen A."/>
            <person name="Lutzoni F."/>
            <person name="Magnuson J."/>
            <person name="Mondo S."/>
            <person name="Nolan M."/>
            <person name="Ohm R."/>
            <person name="Pangilinan J."/>
            <person name="Park H.-J."/>
            <person name="Ramirez L."/>
            <person name="Alfaro M."/>
            <person name="Sun H."/>
            <person name="Tritt A."/>
            <person name="Yoshinaga Y."/>
            <person name="Zwiers L.-H."/>
            <person name="Turgeon B."/>
            <person name="Goodwin S."/>
            <person name="Spatafora J."/>
            <person name="Crous P."/>
            <person name="Grigoriev I."/>
        </authorList>
    </citation>
    <scope>NUCLEOTIDE SEQUENCE</scope>
    <source>
        <strain evidence="2">CBS 101060</strain>
    </source>
</reference>
<dbReference type="InterPro" id="IPR029044">
    <property type="entry name" value="Nucleotide-diphossugar_trans"/>
</dbReference>
<dbReference type="Gene3D" id="3.90.550.10">
    <property type="entry name" value="Spore Coat Polysaccharide Biosynthesis Protein SpsA, Chain A"/>
    <property type="match status" value="1"/>
</dbReference>
<protein>
    <submittedName>
        <fullName evidence="2">Glycosyltransferase family 8 protein</fullName>
    </submittedName>
</protein>
<organism evidence="2 3">
    <name type="scientific">Patellaria atrata CBS 101060</name>
    <dbReference type="NCBI Taxonomy" id="1346257"/>
    <lineage>
        <taxon>Eukaryota</taxon>
        <taxon>Fungi</taxon>
        <taxon>Dikarya</taxon>
        <taxon>Ascomycota</taxon>
        <taxon>Pezizomycotina</taxon>
        <taxon>Dothideomycetes</taxon>
        <taxon>Dothideomycetes incertae sedis</taxon>
        <taxon>Patellariales</taxon>
        <taxon>Patellariaceae</taxon>
        <taxon>Patellaria</taxon>
    </lineage>
</organism>
<dbReference type="OrthoDB" id="5367275at2759"/>
<comment type="caution">
    <text evidence="2">The sequence shown here is derived from an EMBL/GenBank/DDBJ whole genome shotgun (WGS) entry which is preliminary data.</text>
</comment>
<name>A0A9P4S312_9PEZI</name>
<proteinExistence type="predicted"/>
<evidence type="ECO:0000313" key="3">
    <source>
        <dbReference type="Proteomes" id="UP000799429"/>
    </source>
</evidence>
<dbReference type="Proteomes" id="UP000799429">
    <property type="component" value="Unassembled WGS sequence"/>
</dbReference>
<feature type="transmembrane region" description="Helical" evidence="1">
    <location>
        <begin position="12"/>
        <end position="32"/>
    </location>
</feature>
<gene>
    <name evidence="2" type="ORF">M501DRAFT_964451</name>
</gene>
<accession>A0A9P4S312</accession>
<dbReference type="EMBL" id="MU006120">
    <property type="protein sequence ID" value="KAF2834367.1"/>
    <property type="molecule type" value="Genomic_DNA"/>
</dbReference>
<evidence type="ECO:0000313" key="2">
    <source>
        <dbReference type="EMBL" id="KAF2834367.1"/>
    </source>
</evidence>
<keyword evidence="1" id="KW-0812">Transmembrane</keyword>
<evidence type="ECO:0000256" key="1">
    <source>
        <dbReference type="SAM" id="Phobius"/>
    </source>
</evidence>